<dbReference type="Proteomes" id="UP000281975">
    <property type="component" value="Unassembled WGS sequence"/>
</dbReference>
<name>A0A420WWL0_9GAMM</name>
<proteinExistence type="predicted"/>
<comment type="caution">
    <text evidence="1">The sequence shown here is derived from an EMBL/GenBank/DDBJ whole genome shotgun (WGS) entry which is preliminary data.</text>
</comment>
<reference evidence="1 2" key="1">
    <citation type="submission" date="2018-10" db="EMBL/GenBank/DDBJ databases">
        <title>Genomic Encyclopedia of Type Strains, Phase IV (KMG-IV): sequencing the most valuable type-strain genomes for metagenomic binning, comparative biology and taxonomic classification.</title>
        <authorList>
            <person name="Goeker M."/>
        </authorList>
    </citation>
    <scope>NUCLEOTIDE SEQUENCE [LARGE SCALE GENOMIC DNA]</scope>
    <source>
        <strain evidence="1 2">DSM 23229</strain>
    </source>
</reference>
<gene>
    <name evidence="1" type="ORF">C7446_2043</name>
</gene>
<dbReference type="EMBL" id="RBIN01000005">
    <property type="protein sequence ID" value="RKR03518.1"/>
    <property type="molecule type" value="Genomic_DNA"/>
</dbReference>
<evidence type="ECO:0000313" key="2">
    <source>
        <dbReference type="Proteomes" id="UP000281975"/>
    </source>
</evidence>
<sequence>MKARLIIALLVLAAVAAIRCTLRCRRMSFARRLQSRGC</sequence>
<dbReference type="AlphaFoldDB" id="A0A420WWL0"/>
<accession>A0A420WWL0</accession>
<protein>
    <submittedName>
        <fullName evidence="1">Uncharacterized protein</fullName>
    </submittedName>
</protein>
<organism evidence="1 2">
    <name type="scientific">Kushneria sinocarnis</name>
    <dbReference type="NCBI Taxonomy" id="595502"/>
    <lineage>
        <taxon>Bacteria</taxon>
        <taxon>Pseudomonadati</taxon>
        <taxon>Pseudomonadota</taxon>
        <taxon>Gammaproteobacteria</taxon>
        <taxon>Oceanospirillales</taxon>
        <taxon>Halomonadaceae</taxon>
        <taxon>Kushneria</taxon>
    </lineage>
</organism>
<keyword evidence="2" id="KW-1185">Reference proteome</keyword>
<evidence type="ECO:0000313" key="1">
    <source>
        <dbReference type="EMBL" id="RKR03518.1"/>
    </source>
</evidence>